<evidence type="ECO:0000256" key="1">
    <source>
        <dbReference type="SAM" id="Coils"/>
    </source>
</evidence>
<comment type="caution">
    <text evidence="2">The sequence shown here is derived from an EMBL/GenBank/DDBJ whole genome shotgun (WGS) entry which is preliminary data.</text>
</comment>
<dbReference type="EMBL" id="LXQA010590796">
    <property type="protein sequence ID" value="MCI60950.1"/>
    <property type="molecule type" value="Genomic_DNA"/>
</dbReference>
<evidence type="ECO:0000313" key="2">
    <source>
        <dbReference type="EMBL" id="MCI60950.1"/>
    </source>
</evidence>
<reference evidence="2 3" key="1">
    <citation type="journal article" date="2018" name="Front. Plant Sci.">
        <title>Red Clover (Trifolium pratense) and Zigzag Clover (T. medium) - A Picture of Genomic Similarities and Differences.</title>
        <authorList>
            <person name="Dluhosova J."/>
            <person name="Istvanek J."/>
            <person name="Nedelnik J."/>
            <person name="Repkova J."/>
        </authorList>
    </citation>
    <scope>NUCLEOTIDE SEQUENCE [LARGE SCALE GENOMIC DNA]</scope>
    <source>
        <strain evidence="3">cv. 10/8</strain>
        <tissue evidence="2">Leaf</tissue>
    </source>
</reference>
<sequence length="65" mass="7636">MDLVDKELSSIEGRYTSVMEKLSKEIAELKSSREEEVEKLKKYYKDKLTKVKENHASETKRLGEE</sequence>
<accession>A0A392TLF6</accession>
<proteinExistence type="predicted"/>
<keyword evidence="1" id="KW-0175">Coiled coil</keyword>
<name>A0A392TLF6_9FABA</name>
<organism evidence="2 3">
    <name type="scientific">Trifolium medium</name>
    <dbReference type="NCBI Taxonomy" id="97028"/>
    <lineage>
        <taxon>Eukaryota</taxon>
        <taxon>Viridiplantae</taxon>
        <taxon>Streptophyta</taxon>
        <taxon>Embryophyta</taxon>
        <taxon>Tracheophyta</taxon>
        <taxon>Spermatophyta</taxon>
        <taxon>Magnoliopsida</taxon>
        <taxon>eudicotyledons</taxon>
        <taxon>Gunneridae</taxon>
        <taxon>Pentapetalae</taxon>
        <taxon>rosids</taxon>
        <taxon>fabids</taxon>
        <taxon>Fabales</taxon>
        <taxon>Fabaceae</taxon>
        <taxon>Papilionoideae</taxon>
        <taxon>50 kb inversion clade</taxon>
        <taxon>NPAAA clade</taxon>
        <taxon>Hologalegina</taxon>
        <taxon>IRL clade</taxon>
        <taxon>Trifolieae</taxon>
        <taxon>Trifolium</taxon>
    </lineage>
</organism>
<dbReference type="Proteomes" id="UP000265520">
    <property type="component" value="Unassembled WGS sequence"/>
</dbReference>
<protein>
    <submittedName>
        <fullName evidence="2">Uncharacterized protein</fullName>
    </submittedName>
</protein>
<dbReference type="AlphaFoldDB" id="A0A392TLF6"/>
<feature type="coiled-coil region" evidence="1">
    <location>
        <begin position="19"/>
        <end position="46"/>
    </location>
</feature>
<evidence type="ECO:0000313" key="3">
    <source>
        <dbReference type="Proteomes" id="UP000265520"/>
    </source>
</evidence>
<feature type="non-terminal residue" evidence="2">
    <location>
        <position position="65"/>
    </location>
</feature>
<keyword evidence="3" id="KW-1185">Reference proteome</keyword>